<dbReference type="AlphaFoldDB" id="A0A1J1HS60"/>
<gene>
    <name evidence="1" type="ORF">CLUMA_CG003933</name>
</gene>
<evidence type="ECO:0000313" key="2">
    <source>
        <dbReference type="Proteomes" id="UP000183832"/>
    </source>
</evidence>
<keyword evidence="2" id="KW-1185">Reference proteome</keyword>
<evidence type="ECO:0000313" key="1">
    <source>
        <dbReference type="EMBL" id="CRK90220.1"/>
    </source>
</evidence>
<proteinExistence type="predicted"/>
<reference evidence="1 2" key="1">
    <citation type="submission" date="2015-04" db="EMBL/GenBank/DDBJ databases">
        <authorList>
            <person name="Syromyatnikov M.Y."/>
            <person name="Popov V.N."/>
        </authorList>
    </citation>
    <scope>NUCLEOTIDE SEQUENCE [LARGE SCALE GENOMIC DNA]</scope>
</reference>
<dbReference type="EMBL" id="CVRI01000017">
    <property type="protein sequence ID" value="CRK90220.1"/>
    <property type="molecule type" value="Genomic_DNA"/>
</dbReference>
<protein>
    <submittedName>
        <fullName evidence="1">CLUMA_CG003933, isoform A</fullName>
    </submittedName>
</protein>
<dbReference type="Proteomes" id="UP000183832">
    <property type="component" value="Unassembled WGS sequence"/>
</dbReference>
<organism evidence="1 2">
    <name type="scientific">Clunio marinus</name>
    <dbReference type="NCBI Taxonomy" id="568069"/>
    <lineage>
        <taxon>Eukaryota</taxon>
        <taxon>Metazoa</taxon>
        <taxon>Ecdysozoa</taxon>
        <taxon>Arthropoda</taxon>
        <taxon>Hexapoda</taxon>
        <taxon>Insecta</taxon>
        <taxon>Pterygota</taxon>
        <taxon>Neoptera</taxon>
        <taxon>Endopterygota</taxon>
        <taxon>Diptera</taxon>
        <taxon>Nematocera</taxon>
        <taxon>Chironomoidea</taxon>
        <taxon>Chironomidae</taxon>
        <taxon>Clunio</taxon>
    </lineage>
</organism>
<accession>A0A1J1HS60</accession>
<name>A0A1J1HS60_9DIPT</name>
<sequence>MNALRNVQHSTVNCKVKQNISTPSTDLRSNSRRLKCHKIYNRSSTMALYHATIYIKLH</sequence>